<reference evidence="2" key="2">
    <citation type="submission" date="2015-08" db="UniProtKB">
        <authorList>
            <consortium name="WormBaseParasite"/>
        </authorList>
    </citation>
    <scope>IDENTIFICATION</scope>
</reference>
<reference evidence="1" key="1">
    <citation type="submission" date="2014-07" db="EMBL/GenBank/DDBJ databases">
        <authorList>
            <person name="Martin A.A"/>
            <person name="De Silva N."/>
        </authorList>
    </citation>
    <scope>NUCLEOTIDE SEQUENCE</scope>
</reference>
<organism evidence="1 2">
    <name type="scientific">Strongyloides venezuelensis</name>
    <name type="common">Threadworm</name>
    <dbReference type="NCBI Taxonomy" id="75913"/>
    <lineage>
        <taxon>Eukaryota</taxon>
        <taxon>Metazoa</taxon>
        <taxon>Ecdysozoa</taxon>
        <taxon>Nematoda</taxon>
        <taxon>Chromadorea</taxon>
        <taxon>Rhabditida</taxon>
        <taxon>Tylenchina</taxon>
        <taxon>Panagrolaimomorpha</taxon>
        <taxon>Strongyloidoidea</taxon>
        <taxon>Strongyloididae</taxon>
        <taxon>Strongyloides</taxon>
    </lineage>
</organism>
<accession>A0A0K0FAJ9</accession>
<evidence type="ECO:0000313" key="2">
    <source>
        <dbReference type="WBParaSite" id="SVE_0585400.1"/>
    </source>
</evidence>
<dbReference type="WBParaSite" id="SVE_0585400.1">
    <property type="protein sequence ID" value="SVE_0585400.1"/>
    <property type="gene ID" value="SVE_0585400"/>
</dbReference>
<proteinExistence type="predicted"/>
<dbReference type="AlphaFoldDB" id="A0A0K0FAJ9"/>
<evidence type="ECO:0000313" key="1">
    <source>
        <dbReference type="Proteomes" id="UP000035680"/>
    </source>
</evidence>
<protein>
    <submittedName>
        <fullName evidence="2">ORFan</fullName>
    </submittedName>
</protein>
<sequence length="373" mass="44199">MEEDSYLMLATILKQNHLAKKINYYLGNFEDIKNLALSSIVFYDTLKKKNFCLCINIPYSSDDGEFESDYDKEEIVKSTIESLPWINKSLDLSISPSLITELEIPFIECIEEVSPIILNTDIQFPNLRTFSWYFNFFTCKNDFNVMVEENYKLIAHVLGGIKCSKNLKCFRFYFPQIIINGKSIKNKEFYECLIKMMTEYVSNDVRKIEFGDFEIFTKSMADYICKHFKNLSQFILYKVNIMNDVSFEDFNNLNYLYIPCFEDNIRIPPNLKVLVVKCSNYEAKIDYEEGDNIDLTDIEYLCNCRMVGQNFSYYINHNVGISLHRLTIYFNNPILYDFYRYNLPDKMEMYIPNFNYTGSYGTRRCYKGYYPAM</sequence>
<keyword evidence="1" id="KW-1185">Reference proteome</keyword>
<dbReference type="STRING" id="75913.A0A0K0FAJ9"/>
<dbReference type="Proteomes" id="UP000035680">
    <property type="component" value="Unassembled WGS sequence"/>
</dbReference>
<name>A0A0K0FAJ9_STRVS</name>